<evidence type="ECO:0000256" key="1">
    <source>
        <dbReference type="SAM" id="Phobius"/>
    </source>
</evidence>
<name>A0A3B1AG76_9ZZZZ</name>
<keyword evidence="1" id="KW-0472">Membrane</keyword>
<evidence type="ECO:0000313" key="2">
    <source>
        <dbReference type="EMBL" id="VAX04866.1"/>
    </source>
</evidence>
<proteinExistence type="predicted"/>
<dbReference type="EMBL" id="UOFW01000114">
    <property type="protein sequence ID" value="VAX04866.1"/>
    <property type="molecule type" value="Genomic_DNA"/>
</dbReference>
<sequence length="497" mass="54571">MKNKKILSIVVGIIFIFAILPYFIGNIAKKNVAALAEEISQIPGYSLEIQTYDQGWFSSRAVVSYGFDEHTLNILGASIDEQKAFDKDAYDFLKKGFIFDIAIAHGPVTFQNGVNFALMSLSGTLQDIDHPEYYAIKENNSLASIFDLFASVSYLGNINFTASIPAFKTDNASEMAKDKNLKQIKMNFQGMNFQGNINSAIDEYTASFNLSGLSFQTSDASLSLKEISGHADGYKVNELLWLGKGSTKLDHINFSEPIKNISFLINNITSEYNLDKESETALTMYFSTKVSDFTSQAIELKNIIVDMNINHISLEAITDYARSIQDSYQNIDGETPTAEQTAVNIQNIAARAGGKILKGSPELVINNLDFLMNDGFYKSKGILSFDGTTFENLAQLSDPIVLNKKLTVTSNITFDTALAKAIATIALKQQLAAGGVDVASMPSEQINQMINVQTTTALQTFINQGYLTQDGEEYSLDLEVKDGVRLINGKPLAIPGM</sequence>
<dbReference type="Pfam" id="PF06097">
    <property type="entry name" value="DUF945"/>
    <property type="match status" value="1"/>
</dbReference>
<reference evidence="2" key="1">
    <citation type="submission" date="2018-06" db="EMBL/GenBank/DDBJ databases">
        <authorList>
            <person name="Zhirakovskaya E."/>
        </authorList>
    </citation>
    <scope>NUCLEOTIDE SEQUENCE</scope>
</reference>
<organism evidence="2">
    <name type="scientific">hydrothermal vent metagenome</name>
    <dbReference type="NCBI Taxonomy" id="652676"/>
    <lineage>
        <taxon>unclassified sequences</taxon>
        <taxon>metagenomes</taxon>
        <taxon>ecological metagenomes</taxon>
    </lineage>
</organism>
<keyword evidence="1" id="KW-1133">Transmembrane helix</keyword>
<gene>
    <name evidence="2" type="ORF">MNBD_ALPHA03-1596</name>
</gene>
<accession>A0A3B1AG76</accession>
<dbReference type="InterPro" id="IPR010352">
    <property type="entry name" value="DUF945"/>
</dbReference>
<dbReference type="AlphaFoldDB" id="A0A3B1AG76"/>
<evidence type="ECO:0008006" key="3">
    <source>
        <dbReference type="Google" id="ProtNLM"/>
    </source>
</evidence>
<keyword evidence="1" id="KW-0812">Transmembrane</keyword>
<feature type="transmembrane region" description="Helical" evidence="1">
    <location>
        <begin position="7"/>
        <end position="24"/>
    </location>
</feature>
<protein>
    <recommendedName>
        <fullName evidence="3">DUF945 domain-containing protein</fullName>
    </recommendedName>
</protein>